<reference evidence="1 2" key="1">
    <citation type="submission" date="2019-07" db="EMBL/GenBank/DDBJ databases">
        <title>Whole genome shotgun sequence of Chryseobacterium lathyri NBRC 105250.</title>
        <authorList>
            <person name="Hosoyama A."/>
            <person name="Uohara A."/>
            <person name="Ohji S."/>
            <person name="Ichikawa N."/>
        </authorList>
    </citation>
    <scope>NUCLEOTIDE SEQUENCE [LARGE SCALE GENOMIC DNA]</scope>
    <source>
        <strain evidence="1 2">NBRC 105250</strain>
    </source>
</reference>
<evidence type="ECO:0000313" key="1">
    <source>
        <dbReference type="EMBL" id="GEN73678.1"/>
    </source>
</evidence>
<dbReference type="RefSeq" id="WP_111960906.1">
    <property type="nucleotide sequence ID" value="NZ_BJYI01000018.1"/>
</dbReference>
<evidence type="ECO:0000313" key="2">
    <source>
        <dbReference type="Proteomes" id="UP000321150"/>
    </source>
</evidence>
<proteinExistence type="predicted"/>
<sequence length="336" mass="40151">MYFTYKNTGYIYIEQYNNIFQVTNEKARSILEKKDSLTTETLIREEFGEIGNNEGQHNKFLLHEEYYLKNITSQDIYDFEFSFESSTQKDHFVVFNLSNQKELIKDIISFQEENKDKKVKILIRENIENLFDESTISILLERKIDFQYYSNFESLEKFISSGFKERTFVELKIKSSEEFDKFLNLSIPKNIVISFHFENVDAALKGVELVKNKIENYFSESNVNISNYFDIVRILKFNFGRYYNREYIYKNNEVKLHDIGNCNTCWAKKICHQTRLFNFFDESPILTQTDNKKCDLLRNFAENFLKLLLLFKEVQNSKMNPILIEKEGYKIKLVNP</sequence>
<protein>
    <submittedName>
        <fullName evidence="1">Uncharacterized protein</fullName>
    </submittedName>
</protein>
<accession>A0A511YEQ0</accession>
<dbReference type="EMBL" id="BJYI01000018">
    <property type="protein sequence ID" value="GEN73678.1"/>
    <property type="molecule type" value="Genomic_DNA"/>
</dbReference>
<dbReference type="AlphaFoldDB" id="A0A511YEQ0"/>
<dbReference type="Proteomes" id="UP000321150">
    <property type="component" value="Unassembled WGS sequence"/>
</dbReference>
<comment type="caution">
    <text evidence="1">The sequence shown here is derived from an EMBL/GenBank/DDBJ whole genome shotgun (WGS) entry which is preliminary data.</text>
</comment>
<organism evidence="1 2">
    <name type="scientific">Chryseobacterium lathyri</name>
    <dbReference type="NCBI Taxonomy" id="395933"/>
    <lineage>
        <taxon>Bacteria</taxon>
        <taxon>Pseudomonadati</taxon>
        <taxon>Bacteroidota</taxon>
        <taxon>Flavobacteriia</taxon>
        <taxon>Flavobacteriales</taxon>
        <taxon>Weeksellaceae</taxon>
        <taxon>Chryseobacterium group</taxon>
        <taxon>Chryseobacterium</taxon>
    </lineage>
</organism>
<gene>
    <name evidence="1" type="ORF">CLA01_37500</name>
</gene>
<name>A0A511YEQ0_9FLAO</name>